<dbReference type="InterPro" id="IPR038332">
    <property type="entry name" value="PPE_sf"/>
</dbReference>
<evidence type="ECO:0000313" key="3">
    <source>
        <dbReference type="Proteomes" id="UP000011157"/>
    </source>
</evidence>
<dbReference type="Proteomes" id="UP000011157">
    <property type="component" value="Chromosome"/>
</dbReference>
<dbReference type="SUPFAM" id="SSF140459">
    <property type="entry name" value="PE/PPE dimer-like"/>
    <property type="match status" value="1"/>
</dbReference>
<dbReference type="InterPro" id="IPR000084">
    <property type="entry name" value="PE-PGRS_N"/>
</dbReference>
<dbReference type="HOGENOM" id="CLU_000167_16_0_11"/>
<name>L7VAH0_MYCL1</name>
<feature type="domain" description="PE" evidence="1">
    <location>
        <begin position="4"/>
        <end position="94"/>
    </location>
</feature>
<organism evidence="2 3">
    <name type="scientific">Mycobacterium liflandii (strain 128FXT)</name>
    <dbReference type="NCBI Taxonomy" id="459424"/>
    <lineage>
        <taxon>Bacteria</taxon>
        <taxon>Bacillati</taxon>
        <taxon>Actinomycetota</taxon>
        <taxon>Actinomycetes</taxon>
        <taxon>Mycobacteriales</taxon>
        <taxon>Mycobacteriaceae</taxon>
        <taxon>Mycobacterium</taxon>
        <taxon>Mycobacterium ulcerans group</taxon>
    </lineage>
</organism>
<evidence type="ECO:0000313" key="2">
    <source>
        <dbReference type="EMBL" id="AGC63590.1"/>
    </source>
</evidence>
<protein>
    <submittedName>
        <fullName evidence="2">PE-PGRS family protein</fullName>
    </submittedName>
</protein>
<reference evidence="2 3" key="1">
    <citation type="journal article" date="2013" name="J. Bacteriol.">
        <title>Complete Genome Sequence of the Frog Pathogen Mycobacterium ulcerans Ecovar Liflandii.</title>
        <authorList>
            <person name="Tobias N.J."/>
            <person name="Doig K.D."/>
            <person name="Medema M.H."/>
            <person name="Chen H."/>
            <person name="Haring V."/>
            <person name="Moore R."/>
            <person name="Seemann T."/>
            <person name="Stinear T.P."/>
        </authorList>
    </citation>
    <scope>NUCLEOTIDE SEQUENCE [LARGE SCALE GENOMIC DNA]</scope>
    <source>
        <strain evidence="2 3">128FXT</strain>
    </source>
</reference>
<keyword evidence="3" id="KW-1185">Reference proteome</keyword>
<dbReference type="EMBL" id="CP003899">
    <property type="protein sequence ID" value="AGC63590.1"/>
    <property type="molecule type" value="Genomic_DNA"/>
</dbReference>
<dbReference type="Pfam" id="PF00934">
    <property type="entry name" value="PE"/>
    <property type="match status" value="1"/>
</dbReference>
<gene>
    <name evidence="2" type="ordered locus">MULP_03980</name>
</gene>
<dbReference type="AlphaFoldDB" id="L7VAH0"/>
<dbReference type="Gene3D" id="1.10.287.850">
    <property type="entry name" value="HP0062-like domain"/>
    <property type="match status" value="1"/>
</dbReference>
<dbReference type="KEGG" id="mli:MULP_03980"/>
<accession>L7VAH0</accession>
<dbReference type="PATRIC" id="fig|459424.11.peg.4099"/>
<proteinExistence type="predicted"/>
<sequence length="146" mass="14066">MAYVIADLEAMAAAAADLAGVNSAIAAANGIAAVPTTAVQACAGDQVSAAVAALFAAHAQGYQSISTQMSAMHDQLVQTLSASSASYAGAEASNAAQALLDLINAPTQALLGRPLIGNGADGATVGGIGTPGGAGGLLYGERRPGR</sequence>
<evidence type="ECO:0000259" key="1">
    <source>
        <dbReference type="Pfam" id="PF00934"/>
    </source>
</evidence>